<keyword evidence="1" id="KW-0812">Transmembrane</keyword>
<dbReference type="EMBL" id="CAJJDN010000193">
    <property type="protein sequence ID" value="CAD8128686.1"/>
    <property type="molecule type" value="Genomic_DNA"/>
</dbReference>
<sequence>MLDCNILPIYLIIKKEENQLNIIHSQNQFNNQKQFIRNVCLNVIIQIFSCENINLDLVIPENLQKATAEYKGLTIQPEQMLNHLLLIDIPSNQINQQLNLIIIFDILLIIVSTIIREKDPN</sequence>
<proteinExistence type="predicted"/>
<keyword evidence="1" id="KW-1133">Transmembrane helix</keyword>
<keyword evidence="1" id="KW-0472">Membrane</keyword>
<keyword evidence="3" id="KW-1185">Reference proteome</keyword>
<organism evidence="2 3">
    <name type="scientific">Paramecium sonneborni</name>
    <dbReference type="NCBI Taxonomy" id="65129"/>
    <lineage>
        <taxon>Eukaryota</taxon>
        <taxon>Sar</taxon>
        <taxon>Alveolata</taxon>
        <taxon>Ciliophora</taxon>
        <taxon>Intramacronucleata</taxon>
        <taxon>Oligohymenophorea</taxon>
        <taxon>Peniculida</taxon>
        <taxon>Parameciidae</taxon>
        <taxon>Paramecium</taxon>
    </lineage>
</organism>
<comment type="caution">
    <text evidence="2">The sequence shown here is derived from an EMBL/GenBank/DDBJ whole genome shotgun (WGS) entry which is preliminary data.</text>
</comment>
<name>A0A8S1RKI3_9CILI</name>
<evidence type="ECO:0008006" key="4">
    <source>
        <dbReference type="Google" id="ProtNLM"/>
    </source>
</evidence>
<evidence type="ECO:0000313" key="2">
    <source>
        <dbReference type="EMBL" id="CAD8128686.1"/>
    </source>
</evidence>
<protein>
    <recommendedName>
        <fullName evidence="4">Transmembrane protein</fullName>
    </recommendedName>
</protein>
<dbReference type="AlphaFoldDB" id="A0A8S1RKI3"/>
<feature type="transmembrane region" description="Helical" evidence="1">
    <location>
        <begin position="98"/>
        <end position="115"/>
    </location>
</feature>
<dbReference type="Proteomes" id="UP000692954">
    <property type="component" value="Unassembled WGS sequence"/>
</dbReference>
<evidence type="ECO:0000313" key="3">
    <source>
        <dbReference type="Proteomes" id="UP000692954"/>
    </source>
</evidence>
<evidence type="ECO:0000256" key="1">
    <source>
        <dbReference type="SAM" id="Phobius"/>
    </source>
</evidence>
<accession>A0A8S1RKI3</accession>
<reference evidence="2" key="1">
    <citation type="submission" date="2021-01" db="EMBL/GenBank/DDBJ databases">
        <authorList>
            <consortium name="Genoscope - CEA"/>
            <person name="William W."/>
        </authorList>
    </citation>
    <scope>NUCLEOTIDE SEQUENCE</scope>
</reference>
<gene>
    <name evidence="2" type="ORF">PSON_ATCC_30995.1.T1930042</name>
</gene>